<gene>
    <name evidence="2" type="ORF">NAG76_11740</name>
</gene>
<keyword evidence="1" id="KW-0472">Membrane</keyword>
<feature type="transmembrane region" description="Helical" evidence="1">
    <location>
        <begin position="6"/>
        <end position="27"/>
    </location>
</feature>
<accession>A0A9J6Z8T5</accession>
<dbReference type="KEGG" id="plig:NAG76_11740"/>
<sequence length="297" mass="34687">MVEFQWYNWILFGAQIVFGTIGIGAILHSIPSSSRSHSIQRKLWGWRKREPSPKLLRLFGIEAQNVLQSNHAILWAGCGFNDSILAYMLLRQVLLWGGYTSTILLMLFIQLLSLRWSMNLVIILSILLGVITALHLDQYWLRVYRQLRANYITKEIYAISGQLLYFADSKLHIHTKLRKCIPYSRLLRKDMEILLADWYHDPTIALQRFKQAIGTEEGISFVDTIDALRQHDNEDFYILLRTRLLDYKDTIELAKEGRKETASYVLFVIAGIPILYTFQVFIYPWVQEVNKLLSLMN</sequence>
<reference evidence="2" key="1">
    <citation type="submission" date="2022-05" db="EMBL/GenBank/DDBJ databases">
        <title>Novel bacterial taxa in a minimal lignocellulolytic consortium and its capacity to transform plastics disclosed by genome-resolved metagenomics.</title>
        <authorList>
            <person name="Rodriguez C.A.D."/>
            <person name="Diaz-Garcia L."/>
            <person name="Herrera K."/>
            <person name="Tarazona N.A."/>
            <person name="Sproer C."/>
            <person name="Overmann J."/>
            <person name="Jimenez D.J."/>
        </authorList>
    </citation>
    <scope>NUCLEOTIDE SEQUENCE</scope>
    <source>
        <strain evidence="2">MAG5</strain>
    </source>
</reference>
<keyword evidence="1" id="KW-1133">Transmembrane helix</keyword>
<dbReference type="EMBL" id="CP097899">
    <property type="protein sequence ID" value="URN92573.1"/>
    <property type="molecule type" value="Genomic_DNA"/>
</dbReference>
<dbReference type="Proteomes" id="UP001056756">
    <property type="component" value="Chromosome"/>
</dbReference>
<proteinExistence type="predicted"/>
<organism evidence="2 3">
    <name type="scientific">Candidatus Pristimantibacillus lignocellulolyticus</name>
    <dbReference type="NCBI Taxonomy" id="2994561"/>
    <lineage>
        <taxon>Bacteria</taxon>
        <taxon>Bacillati</taxon>
        <taxon>Bacillota</taxon>
        <taxon>Bacilli</taxon>
        <taxon>Bacillales</taxon>
        <taxon>Paenibacillaceae</taxon>
        <taxon>Candidatus Pristimantibacillus</taxon>
    </lineage>
</organism>
<evidence type="ECO:0000313" key="3">
    <source>
        <dbReference type="Proteomes" id="UP001056756"/>
    </source>
</evidence>
<evidence type="ECO:0000313" key="2">
    <source>
        <dbReference type="EMBL" id="URN92573.1"/>
    </source>
</evidence>
<dbReference type="AlphaFoldDB" id="A0A9J6Z8T5"/>
<feature type="transmembrane region" description="Helical" evidence="1">
    <location>
        <begin position="264"/>
        <end position="286"/>
    </location>
</feature>
<keyword evidence="1" id="KW-0812">Transmembrane</keyword>
<name>A0A9J6Z8T5_9BACL</name>
<feature type="transmembrane region" description="Helical" evidence="1">
    <location>
        <begin position="118"/>
        <end position="136"/>
    </location>
</feature>
<evidence type="ECO:0000256" key="1">
    <source>
        <dbReference type="SAM" id="Phobius"/>
    </source>
</evidence>
<protein>
    <submittedName>
        <fullName evidence="2">Uncharacterized protein</fullName>
    </submittedName>
</protein>
<feature type="transmembrane region" description="Helical" evidence="1">
    <location>
        <begin position="93"/>
        <end position="112"/>
    </location>
</feature>